<dbReference type="Gene3D" id="1.10.630.10">
    <property type="entry name" value="Cytochrome P450"/>
    <property type="match status" value="1"/>
</dbReference>
<name>A0A812KE82_9DINO</name>
<dbReference type="OrthoDB" id="414857at2759"/>
<evidence type="ECO:0000256" key="7">
    <source>
        <dbReference type="PIRSR" id="PIRSR602401-1"/>
    </source>
</evidence>
<dbReference type="GO" id="GO:0020037">
    <property type="term" value="F:heme binding"/>
    <property type="evidence" value="ECO:0007669"/>
    <property type="project" value="InterPro"/>
</dbReference>
<dbReference type="PRINTS" id="PR00385">
    <property type="entry name" value="P450"/>
</dbReference>
<comment type="caution">
    <text evidence="9">The sequence shown here is derived from an EMBL/GenBank/DDBJ whole genome shotgun (WGS) entry which is preliminary data.</text>
</comment>
<keyword evidence="2 7" id="KW-0349">Heme</keyword>
<feature type="binding site" description="axial binding residue" evidence="7">
    <location>
        <position position="421"/>
    </location>
    <ligand>
        <name>heme</name>
        <dbReference type="ChEBI" id="CHEBI:30413"/>
    </ligand>
    <ligandPart>
        <name>Fe</name>
        <dbReference type="ChEBI" id="CHEBI:18248"/>
    </ligandPart>
</feature>
<dbReference type="InterPro" id="IPR036396">
    <property type="entry name" value="Cyt_P450_sf"/>
</dbReference>
<keyword evidence="4 8" id="KW-0560">Oxidoreductase</keyword>
<dbReference type="PROSITE" id="PS00086">
    <property type="entry name" value="CYTOCHROME_P450"/>
    <property type="match status" value="1"/>
</dbReference>
<keyword evidence="6 8" id="KW-0503">Monooxygenase</keyword>
<dbReference type="InterPro" id="IPR050196">
    <property type="entry name" value="Cytochrome_P450_Monoox"/>
</dbReference>
<evidence type="ECO:0000313" key="9">
    <source>
        <dbReference type="EMBL" id="CAE7222761.1"/>
    </source>
</evidence>
<dbReference type="EMBL" id="CAJNDS010000613">
    <property type="protein sequence ID" value="CAE7222761.1"/>
    <property type="molecule type" value="Genomic_DNA"/>
</dbReference>
<reference evidence="9" key="1">
    <citation type="submission" date="2021-02" db="EMBL/GenBank/DDBJ databases">
        <authorList>
            <person name="Dougan E. K."/>
            <person name="Rhodes N."/>
            <person name="Thang M."/>
            <person name="Chan C."/>
        </authorList>
    </citation>
    <scope>NUCLEOTIDE SEQUENCE</scope>
</reference>
<proteinExistence type="inferred from homology"/>
<gene>
    <name evidence="9" type="primary">CYP72A63</name>
    <name evidence="9" type="ORF">SNAT2548_LOCUS8325</name>
</gene>
<dbReference type="PRINTS" id="PR00463">
    <property type="entry name" value="EP450I"/>
</dbReference>
<comment type="cofactor">
    <cofactor evidence="7">
        <name>heme</name>
        <dbReference type="ChEBI" id="CHEBI:30413"/>
    </cofactor>
</comment>
<organism evidence="9 10">
    <name type="scientific">Symbiodinium natans</name>
    <dbReference type="NCBI Taxonomy" id="878477"/>
    <lineage>
        <taxon>Eukaryota</taxon>
        <taxon>Sar</taxon>
        <taxon>Alveolata</taxon>
        <taxon>Dinophyceae</taxon>
        <taxon>Suessiales</taxon>
        <taxon>Symbiodiniaceae</taxon>
        <taxon>Symbiodinium</taxon>
    </lineage>
</organism>
<dbReference type="InterPro" id="IPR002401">
    <property type="entry name" value="Cyt_P450_E_grp-I"/>
</dbReference>
<evidence type="ECO:0000256" key="3">
    <source>
        <dbReference type="ARBA" id="ARBA00022723"/>
    </source>
</evidence>
<keyword evidence="3 7" id="KW-0479">Metal-binding</keyword>
<dbReference type="Pfam" id="PF00067">
    <property type="entry name" value="p450"/>
    <property type="match status" value="1"/>
</dbReference>
<evidence type="ECO:0000256" key="6">
    <source>
        <dbReference type="ARBA" id="ARBA00023033"/>
    </source>
</evidence>
<evidence type="ECO:0000256" key="1">
    <source>
        <dbReference type="ARBA" id="ARBA00010617"/>
    </source>
</evidence>
<dbReference type="PANTHER" id="PTHR24291:SF50">
    <property type="entry name" value="BIFUNCTIONAL ALBAFLAVENONE MONOOXYGENASE_TERPENE SYNTHASE"/>
    <property type="match status" value="1"/>
</dbReference>
<dbReference type="Proteomes" id="UP000604046">
    <property type="component" value="Unassembled WGS sequence"/>
</dbReference>
<dbReference type="GO" id="GO:0016705">
    <property type="term" value="F:oxidoreductase activity, acting on paired donors, with incorporation or reduction of molecular oxygen"/>
    <property type="evidence" value="ECO:0007669"/>
    <property type="project" value="InterPro"/>
</dbReference>
<dbReference type="SUPFAM" id="SSF48264">
    <property type="entry name" value="Cytochrome P450"/>
    <property type="match status" value="1"/>
</dbReference>
<dbReference type="SMR" id="A0A812KE82"/>
<evidence type="ECO:0000256" key="8">
    <source>
        <dbReference type="RuleBase" id="RU000461"/>
    </source>
</evidence>
<dbReference type="GO" id="GO:0004497">
    <property type="term" value="F:monooxygenase activity"/>
    <property type="evidence" value="ECO:0007669"/>
    <property type="project" value="UniProtKB-KW"/>
</dbReference>
<sequence>MAATSAALRAFDSVPSLGKTFVFWAARSKLCAALMQKGSEHPRMFRMHIGPQTACVVTHPELARAVLTRPKDFIKMEVPRNTASALDTLLQRSKDGTASVLMTNGQDWAAQRKPVDPAFEKQALRNLLPKFNDCSDRLLETWRGADEVDAKQDMSRFALDVLGSAMLGQSFGAIDGTFSESYEHYKYIMLEQTNPLYLTFPFMERLPNSRNRRMREAVHHMHGVLQGAIDARVQLRRDQQAAGTLSDEPQDMLDMLLGPGVDVPTDGVLPTEGALLPMLWIFFIAGHDTTAISLAWQMYYLAKYPEVQQKAREEVQQVLAGRKDPTAEDLDNVPYLSAVINEGLRVRPPIYNLYTRQAAHDTELDGVLLPKGTGISLHIGAINKHPDVWGEAEDFNPERFLKEKQPRVFHNLPFSAGPRRCLGDKFSLMEQKSLLMKLLTQYKVLPHESTLEGDKNFTSTMTGLIFLQPEDIKVRLQAVQ</sequence>
<evidence type="ECO:0000256" key="5">
    <source>
        <dbReference type="ARBA" id="ARBA00023004"/>
    </source>
</evidence>
<dbReference type="PANTHER" id="PTHR24291">
    <property type="entry name" value="CYTOCHROME P450 FAMILY 4"/>
    <property type="match status" value="1"/>
</dbReference>
<dbReference type="InterPro" id="IPR001128">
    <property type="entry name" value="Cyt_P450"/>
</dbReference>
<evidence type="ECO:0000313" key="10">
    <source>
        <dbReference type="Proteomes" id="UP000604046"/>
    </source>
</evidence>
<dbReference type="AlphaFoldDB" id="A0A812KE82"/>
<evidence type="ECO:0000256" key="4">
    <source>
        <dbReference type="ARBA" id="ARBA00023002"/>
    </source>
</evidence>
<dbReference type="InterPro" id="IPR017972">
    <property type="entry name" value="Cyt_P450_CS"/>
</dbReference>
<dbReference type="GO" id="GO:0005506">
    <property type="term" value="F:iron ion binding"/>
    <property type="evidence" value="ECO:0007669"/>
    <property type="project" value="InterPro"/>
</dbReference>
<protein>
    <submittedName>
        <fullName evidence="9">CYP72A63 protein</fullName>
    </submittedName>
</protein>
<dbReference type="CDD" id="cd00302">
    <property type="entry name" value="cytochrome_P450"/>
    <property type="match status" value="1"/>
</dbReference>
<evidence type="ECO:0000256" key="2">
    <source>
        <dbReference type="ARBA" id="ARBA00022617"/>
    </source>
</evidence>
<accession>A0A812KE82</accession>
<comment type="similarity">
    <text evidence="1 8">Belongs to the cytochrome P450 family.</text>
</comment>
<keyword evidence="5 7" id="KW-0408">Iron</keyword>
<keyword evidence="10" id="KW-1185">Reference proteome</keyword>